<dbReference type="EC" id="4.3.2.10" evidence="10"/>
<name>A0A4V4H1S3_9BACT</name>
<dbReference type="HAMAP" id="MF_00278">
    <property type="entry name" value="HisH"/>
    <property type="match status" value="1"/>
</dbReference>
<dbReference type="EMBL" id="STFF01000001">
    <property type="protein sequence ID" value="THU41526.1"/>
    <property type="molecule type" value="Genomic_DNA"/>
</dbReference>
<organism evidence="13 14">
    <name type="scientific">Niastella caeni</name>
    <dbReference type="NCBI Taxonomy" id="2569763"/>
    <lineage>
        <taxon>Bacteria</taxon>
        <taxon>Pseudomonadati</taxon>
        <taxon>Bacteroidota</taxon>
        <taxon>Chitinophagia</taxon>
        <taxon>Chitinophagales</taxon>
        <taxon>Chitinophagaceae</taxon>
        <taxon>Niastella</taxon>
    </lineage>
</organism>
<dbReference type="GO" id="GO:0004359">
    <property type="term" value="F:glutaminase activity"/>
    <property type="evidence" value="ECO:0007669"/>
    <property type="project" value="UniProtKB-EC"/>
</dbReference>
<keyword evidence="7 10" id="KW-0456">Lyase</keyword>
<keyword evidence="5 10" id="KW-0315">Glutamine amidotransferase</keyword>
<evidence type="ECO:0000256" key="7">
    <source>
        <dbReference type="ARBA" id="ARBA00023239"/>
    </source>
</evidence>
<dbReference type="NCBIfam" id="TIGR01855">
    <property type="entry name" value="IMP_synth_hisH"/>
    <property type="match status" value="1"/>
</dbReference>
<dbReference type="UniPathway" id="UPA00031">
    <property type="reaction ID" value="UER00010"/>
</dbReference>
<evidence type="ECO:0000256" key="5">
    <source>
        <dbReference type="ARBA" id="ARBA00022962"/>
    </source>
</evidence>
<gene>
    <name evidence="10 13" type="primary">hisH</name>
    <name evidence="13" type="ORF">FAM09_05305</name>
</gene>
<keyword evidence="10" id="KW-0963">Cytoplasm</keyword>
<accession>A0A4V4H1S3</accession>
<dbReference type="GO" id="GO:0005737">
    <property type="term" value="C:cytoplasm"/>
    <property type="evidence" value="ECO:0007669"/>
    <property type="project" value="UniProtKB-SubCell"/>
</dbReference>
<proteinExistence type="inferred from homology"/>
<comment type="subcellular location">
    <subcellularLocation>
        <location evidence="10">Cytoplasm</location>
    </subcellularLocation>
</comment>
<feature type="active site" evidence="10 11">
    <location>
        <position position="185"/>
    </location>
</feature>
<dbReference type="PANTHER" id="PTHR42701">
    <property type="entry name" value="IMIDAZOLE GLYCEROL PHOSPHATE SYNTHASE SUBUNIT HISH"/>
    <property type="match status" value="1"/>
</dbReference>
<reference evidence="13 14" key="1">
    <citation type="submission" date="2019-04" db="EMBL/GenBank/DDBJ databases">
        <title>Niastella caeni sp. nov., isolated from activated sludge.</title>
        <authorList>
            <person name="Sheng M."/>
        </authorList>
    </citation>
    <scope>NUCLEOTIDE SEQUENCE [LARGE SCALE GENOMIC DNA]</scope>
    <source>
        <strain evidence="13 14">HX-2-15</strain>
    </source>
</reference>
<dbReference type="CDD" id="cd01748">
    <property type="entry name" value="GATase1_IGP_Synthase"/>
    <property type="match status" value="1"/>
</dbReference>
<dbReference type="SUPFAM" id="SSF52317">
    <property type="entry name" value="Class I glutamine amidotransferase-like"/>
    <property type="match status" value="1"/>
</dbReference>
<dbReference type="GO" id="GO:0016829">
    <property type="term" value="F:lyase activity"/>
    <property type="evidence" value="ECO:0007669"/>
    <property type="project" value="UniProtKB-KW"/>
</dbReference>
<keyword evidence="6 10" id="KW-0368">Histidine biosynthesis</keyword>
<dbReference type="InterPro" id="IPR029062">
    <property type="entry name" value="Class_I_gatase-like"/>
</dbReference>
<dbReference type="EC" id="3.5.1.2" evidence="10"/>
<evidence type="ECO:0000313" key="14">
    <source>
        <dbReference type="Proteomes" id="UP000306918"/>
    </source>
</evidence>
<dbReference type="Proteomes" id="UP000306918">
    <property type="component" value="Unassembled WGS sequence"/>
</dbReference>
<comment type="catalytic activity">
    <reaction evidence="8 10">
        <text>5-[(5-phospho-1-deoxy-D-ribulos-1-ylimino)methylamino]-1-(5-phospho-beta-D-ribosyl)imidazole-4-carboxamide + L-glutamine = D-erythro-1-(imidazol-4-yl)glycerol 3-phosphate + 5-amino-1-(5-phospho-beta-D-ribosyl)imidazole-4-carboxamide + L-glutamate + H(+)</text>
        <dbReference type="Rhea" id="RHEA:24793"/>
        <dbReference type="ChEBI" id="CHEBI:15378"/>
        <dbReference type="ChEBI" id="CHEBI:29985"/>
        <dbReference type="ChEBI" id="CHEBI:58278"/>
        <dbReference type="ChEBI" id="CHEBI:58359"/>
        <dbReference type="ChEBI" id="CHEBI:58475"/>
        <dbReference type="ChEBI" id="CHEBI:58525"/>
        <dbReference type="EC" id="4.3.2.10"/>
    </reaction>
</comment>
<evidence type="ECO:0000256" key="3">
    <source>
        <dbReference type="ARBA" id="ARBA00022605"/>
    </source>
</evidence>
<evidence type="ECO:0000256" key="6">
    <source>
        <dbReference type="ARBA" id="ARBA00023102"/>
    </source>
</evidence>
<dbReference type="AlphaFoldDB" id="A0A4V4H1S3"/>
<dbReference type="InterPro" id="IPR017926">
    <property type="entry name" value="GATASE"/>
</dbReference>
<evidence type="ECO:0000256" key="9">
    <source>
        <dbReference type="ARBA" id="ARBA00049534"/>
    </source>
</evidence>
<feature type="active site" description="Nucleophile" evidence="10 11">
    <location>
        <position position="80"/>
    </location>
</feature>
<feature type="domain" description="Glutamine amidotransferase" evidence="12">
    <location>
        <begin position="4"/>
        <end position="202"/>
    </location>
</feature>
<feature type="active site" evidence="10 11">
    <location>
        <position position="187"/>
    </location>
</feature>
<evidence type="ECO:0000256" key="2">
    <source>
        <dbReference type="ARBA" id="ARBA00011152"/>
    </source>
</evidence>
<comment type="caution">
    <text evidence="13">The sequence shown here is derived from an EMBL/GenBank/DDBJ whole genome shotgun (WGS) entry which is preliminary data.</text>
</comment>
<dbReference type="PROSITE" id="PS51273">
    <property type="entry name" value="GATASE_TYPE_1"/>
    <property type="match status" value="1"/>
</dbReference>
<evidence type="ECO:0000256" key="1">
    <source>
        <dbReference type="ARBA" id="ARBA00005091"/>
    </source>
</evidence>
<comment type="subunit">
    <text evidence="2 10">Heterodimer of HisH and HisF.</text>
</comment>
<protein>
    <recommendedName>
        <fullName evidence="10">Imidazole glycerol phosphate synthase subunit HisH</fullName>
        <ecNumber evidence="10">4.3.2.10</ecNumber>
    </recommendedName>
    <alternativeName>
        <fullName evidence="10">IGP synthase glutaminase subunit</fullName>
        <ecNumber evidence="10">3.5.1.2</ecNumber>
    </alternativeName>
    <alternativeName>
        <fullName evidence="10">IGP synthase subunit HisH</fullName>
    </alternativeName>
    <alternativeName>
        <fullName evidence="10">ImGP synthase subunit HisH</fullName>
        <shortName evidence="10">IGPS subunit HisH</shortName>
    </alternativeName>
</protein>
<evidence type="ECO:0000256" key="11">
    <source>
        <dbReference type="PIRSR" id="PIRSR000495-1"/>
    </source>
</evidence>
<dbReference type="OrthoDB" id="9807137at2"/>
<dbReference type="Pfam" id="PF00117">
    <property type="entry name" value="GATase"/>
    <property type="match status" value="1"/>
</dbReference>
<evidence type="ECO:0000259" key="12">
    <source>
        <dbReference type="Pfam" id="PF00117"/>
    </source>
</evidence>
<dbReference type="InterPro" id="IPR010139">
    <property type="entry name" value="Imidazole-glycPsynth_HisH"/>
</dbReference>
<dbReference type="PIRSF" id="PIRSF000495">
    <property type="entry name" value="Amidotransf_hisH"/>
    <property type="match status" value="1"/>
</dbReference>
<comment type="function">
    <text evidence="10">IGPS catalyzes the conversion of PRFAR and glutamine to IGP, AICAR and glutamate. The HisH subunit catalyzes the hydrolysis of glutamine to glutamate and ammonia as part of the synthesis of IGP and AICAR. The resulting ammonia molecule is channeled to the active site of HisF.</text>
</comment>
<evidence type="ECO:0000256" key="4">
    <source>
        <dbReference type="ARBA" id="ARBA00022801"/>
    </source>
</evidence>
<evidence type="ECO:0000256" key="8">
    <source>
        <dbReference type="ARBA" id="ARBA00047838"/>
    </source>
</evidence>
<dbReference type="PANTHER" id="PTHR42701:SF1">
    <property type="entry name" value="IMIDAZOLE GLYCEROL PHOSPHATE SYNTHASE SUBUNIT HISH"/>
    <property type="match status" value="1"/>
</dbReference>
<comment type="pathway">
    <text evidence="1 10">Amino-acid biosynthesis; L-histidine biosynthesis; L-histidine from 5-phospho-alpha-D-ribose 1-diphosphate: step 5/9.</text>
</comment>
<evidence type="ECO:0000256" key="10">
    <source>
        <dbReference type="HAMAP-Rule" id="MF_00278"/>
    </source>
</evidence>
<dbReference type="GO" id="GO:0000107">
    <property type="term" value="F:imidazoleglycerol-phosphate synthase activity"/>
    <property type="evidence" value="ECO:0007669"/>
    <property type="project" value="UniProtKB-UniRule"/>
</dbReference>
<dbReference type="Gene3D" id="3.40.50.880">
    <property type="match status" value="1"/>
</dbReference>
<dbReference type="RefSeq" id="WP_136576015.1">
    <property type="nucleotide sequence ID" value="NZ_STFF01000001.1"/>
</dbReference>
<keyword evidence="4 10" id="KW-0378">Hydrolase</keyword>
<evidence type="ECO:0000313" key="13">
    <source>
        <dbReference type="EMBL" id="THU41526.1"/>
    </source>
</evidence>
<sequence length="204" mass="22808">MIAILDYGIGNVSSIRNMLKKIGVPATITADLAVIEQAKKLILPGVGHFDYCMNQLKAAPFYDLLQQQVINNKVPVLGVCVGCQMLMESSEEGNENGLGWLKGKVIRFKKDQLPAGFKIPHMGWNDVHPAAKNGLYAGFETPRFYFVHSYHLVCDEATVVSATAQYGYEFTASVQQDNIMGVQFHPEKSHRFGMKLYENFVKNF</sequence>
<comment type="catalytic activity">
    <reaction evidence="9 10">
        <text>L-glutamine + H2O = L-glutamate + NH4(+)</text>
        <dbReference type="Rhea" id="RHEA:15889"/>
        <dbReference type="ChEBI" id="CHEBI:15377"/>
        <dbReference type="ChEBI" id="CHEBI:28938"/>
        <dbReference type="ChEBI" id="CHEBI:29985"/>
        <dbReference type="ChEBI" id="CHEBI:58359"/>
        <dbReference type="EC" id="3.5.1.2"/>
    </reaction>
</comment>
<keyword evidence="14" id="KW-1185">Reference proteome</keyword>
<dbReference type="GO" id="GO:0000105">
    <property type="term" value="P:L-histidine biosynthetic process"/>
    <property type="evidence" value="ECO:0007669"/>
    <property type="project" value="UniProtKB-UniRule"/>
</dbReference>
<keyword evidence="3 10" id="KW-0028">Amino-acid biosynthesis</keyword>